<dbReference type="Pfam" id="PF00196">
    <property type="entry name" value="GerE"/>
    <property type="match status" value="1"/>
</dbReference>
<dbReference type="CDD" id="cd06170">
    <property type="entry name" value="LuxR_C_like"/>
    <property type="match status" value="1"/>
</dbReference>
<dbReference type="InterPro" id="IPR036388">
    <property type="entry name" value="WH-like_DNA-bd_sf"/>
</dbReference>
<dbReference type="InterPro" id="IPR000792">
    <property type="entry name" value="Tscrpt_reg_LuxR_C"/>
</dbReference>
<dbReference type="SUPFAM" id="SSF46894">
    <property type="entry name" value="C-terminal effector domain of the bipartite response regulators"/>
    <property type="match status" value="1"/>
</dbReference>
<dbReference type="PROSITE" id="PS50043">
    <property type="entry name" value="HTH_LUXR_2"/>
    <property type="match status" value="1"/>
</dbReference>
<sequence>MHGTRRDDDPPTTELIGRHSELLALAAVLDTGPARLITLVGPGGIGKTRLVTEAAHRVLPATGRTVHQARLGRLFPNADTGTIAEEVVRSIARTDIAGRSAWDVLIDTLGTVEPCVLILDNCEHVLTGTAPLIVTLLEALPNLTIIATSREPVGWADEYILTVPPLPPEQAIGLFKRRARAIGKPIGEDPRALAIAEQICAMVDHNPLFITLAAARLTSQSLDAVLRELSGDAHDQRLTWSDDSDHPVDDRHRGVRNAIAWSYDICTPPEQILLERLSVFAAGFESSDDQARCGAELDDILAVCADPTLPEPLIADQLERLVERSLVSVQFTTTTVRYYLLHSVRVFADRRLALRQGPSNRSALATRHRRHYREQVLANQVGWYGLGEDRWLEWTRDAWDNILQAIEASLTDPGEATVGLEIAIALMATRAPFVHGANRIVTRLTEQALDITRDADTTPTALRVAATAMVGWTALWQGRQDYTNVLLDECVSACLPQTAHTCDWRSTARIDIGLPPAVEFTWGIELILVELDPNAVDVLARAHTKFQREGDEAGAKRSELYEALAGALFRPPRHALDTARRYLEQARATGTNEEIAWAELTWLIALTTHGDPREAERVGRALIADRLAAGDRWTAGMLVHYVMAAAARVLAEDLTTLTPDRNTLTTRALEIATLQGGLTTLHHALGFAVRRTPLIARETEHAITTATAVLGPAIYSEAARRGARMRPDHDELQRFVVGTLSLDDIAVAPTPAQQVPTRWQDLSRAESDCALLAAAGWSNSAIAQRRGTSIRTVEAQLAAIRQKLMITTRSDIIWHVPENLEDHIRTAIAQRPNTAAAKRTV</sequence>
<dbReference type="SMART" id="SM00421">
    <property type="entry name" value="HTH_LUXR"/>
    <property type="match status" value="1"/>
</dbReference>
<dbReference type="EMBL" id="JAERRJ010000019">
    <property type="protein sequence ID" value="MBL1079762.1"/>
    <property type="molecule type" value="Genomic_DNA"/>
</dbReference>
<name>A0ABS1MGS1_9NOCA</name>
<dbReference type="Proteomes" id="UP000602198">
    <property type="component" value="Unassembled WGS sequence"/>
</dbReference>
<reference evidence="2 3" key="1">
    <citation type="submission" date="2021-01" db="EMBL/GenBank/DDBJ databases">
        <title>WGS of actinomycetes isolated from Thailand.</title>
        <authorList>
            <person name="Thawai C."/>
        </authorList>
    </citation>
    <scope>NUCLEOTIDE SEQUENCE [LARGE SCALE GENOMIC DNA]</scope>
    <source>
        <strain evidence="2 3">LPG 2</strain>
    </source>
</reference>
<dbReference type="InterPro" id="IPR027417">
    <property type="entry name" value="P-loop_NTPase"/>
</dbReference>
<dbReference type="InterPro" id="IPR016032">
    <property type="entry name" value="Sig_transdc_resp-reg_C-effctor"/>
</dbReference>
<dbReference type="SUPFAM" id="SSF52540">
    <property type="entry name" value="P-loop containing nucleoside triphosphate hydrolases"/>
    <property type="match status" value="1"/>
</dbReference>
<evidence type="ECO:0000313" key="3">
    <source>
        <dbReference type="Proteomes" id="UP000602198"/>
    </source>
</evidence>
<dbReference type="RefSeq" id="WP_201957305.1">
    <property type="nucleotide sequence ID" value="NZ_JAERRJ010000019.1"/>
</dbReference>
<accession>A0ABS1MGS1</accession>
<keyword evidence="3" id="KW-1185">Reference proteome</keyword>
<gene>
    <name evidence="2" type="ORF">JK358_35710</name>
</gene>
<feature type="domain" description="HTH luxR-type" evidence="1">
    <location>
        <begin position="755"/>
        <end position="820"/>
    </location>
</feature>
<dbReference type="Gene3D" id="1.10.10.10">
    <property type="entry name" value="Winged helix-like DNA-binding domain superfamily/Winged helix DNA-binding domain"/>
    <property type="match status" value="1"/>
</dbReference>
<evidence type="ECO:0000259" key="1">
    <source>
        <dbReference type="PROSITE" id="PS50043"/>
    </source>
</evidence>
<dbReference type="Gene3D" id="3.40.50.300">
    <property type="entry name" value="P-loop containing nucleotide triphosphate hydrolases"/>
    <property type="match status" value="1"/>
</dbReference>
<organism evidence="2 3">
    <name type="scientific">Nocardia acididurans</name>
    <dbReference type="NCBI Taxonomy" id="2802282"/>
    <lineage>
        <taxon>Bacteria</taxon>
        <taxon>Bacillati</taxon>
        <taxon>Actinomycetota</taxon>
        <taxon>Actinomycetes</taxon>
        <taxon>Mycobacteriales</taxon>
        <taxon>Nocardiaceae</taxon>
        <taxon>Nocardia</taxon>
    </lineage>
</organism>
<evidence type="ECO:0000313" key="2">
    <source>
        <dbReference type="EMBL" id="MBL1079762.1"/>
    </source>
</evidence>
<dbReference type="PANTHER" id="PTHR47691:SF3">
    <property type="entry name" value="HTH-TYPE TRANSCRIPTIONAL REGULATOR RV0890C-RELATED"/>
    <property type="match status" value="1"/>
</dbReference>
<dbReference type="PANTHER" id="PTHR47691">
    <property type="entry name" value="REGULATOR-RELATED"/>
    <property type="match status" value="1"/>
</dbReference>
<proteinExistence type="predicted"/>
<comment type="caution">
    <text evidence="2">The sequence shown here is derived from an EMBL/GenBank/DDBJ whole genome shotgun (WGS) entry which is preliminary data.</text>
</comment>
<protein>
    <recommendedName>
        <fullName evidence="1">HTH luxR-type domain-containing protein</fullName>
    </recommendedName>
</protein>